<dbReference type="Pfam" id="PF00795">
    <property type="entry name" value="CN_hydrolase"/>
    <property type="match status" value="1"/>
</dbReference>
<gene>
    <name evidence="3" type="ORF">LY89DRAFT_635218</name>
</gene>
<proteinExistence type="predicted"/>
<accession>A0A194XS99</accession>
<dbReference type="Gene3D" id="3.60.110.10">
    <property type="entry name" value="Carbon-nitrogen hydrolase"/>
    <property type="match status" value="1"/>
</dbReference>
<dbReference type="STRING" id="149040.A0A194XS99"/>
<dbReference type="AlphaFoldDB" id="A0A194XS99"/>
<dbReference type="PROSITE" id="PS50263">
    <property type="entry name" value="CN_HYDROLASE"/>
    <property type="match status" value="1"/>
</dbReference>
<evidence type="ECO:0000313" key="4">
    <source>
        <dbReference type="Proteomes" id="UP000070700"/>
    </source>
</evidence>
<dbReference type="SUPFAM" id="SSF56317">
    <property type="entry name" value="Carbon-nitrogen hydrolase"/>
    <property type="match status" value="1"/>
</dbReference>
<reference evidence="3 4" key="1">
    <citation type="submission" date="2015-10" db="EMBL/GenBank/DDBJ databases">
        <title>Full genome of DAOMC 229536 Phialocephala scopiformis, a fungal endophyte of spruce producing the potent anti-insectan compound rugulosin.</title>
        <authorList>
            <consortium name="DOE Joint Genome Institute"/>
            <person name="Walker A.K."/>
            <person name="Frasz S.L."/>
            <person name="Seifert K.A."/>
            <person name="Miller J.D."/>
            <person name="Mondo S.J."/>
            <person name="Labutti K."/>
            <person name="Lipzen A."/>
            <person name="Dockter R."/>
            <person name="Kennedy M."/>
            <person name="Grigoriev I.V."/>
            <person name="Spatafora J.W."/>
        </authorList>
    </citation>
    <scope>NUCLEOTIDE SEQUENCE [LARGE SCALE GENOMIC DNA]</scope>
    <source>
        <strain evidence="3 4">CBS 120377</strain>
    </source>
</reference>
<dbReference type="OrthoDB" id="412018at2759"/>
<dbReference type="InterPro" id="IPR003010">
    <property type="entry name" value="C-N_Hydrolase"/>
</dbReference>
<dbReference type="EMBL" id="KQ947405">
    <property type="protein sequence ID" value="KUJ23073.1"/>
    <property type="molecule type" value="Genomic_DNA"/>
</dbReference>
<evidence type="ECO:0000256" key="1">
    <source>
        <dbReference type="ARBA" id="ARBA00022801"/>
    </source>
</evidence>
<dbReference type="InParanoid" id="A0A194XS99"/>
<name>A0A194XS99_MOLSC</name>
<protein>
    <submittedName>
        <fullName evidence="3">Carbon-nitrogen hydrolase</fullName>
    </submittedName>
</protein>
<dbReference type="GeneID" id="28821160"/>
<dbReference type="RefSeq" id="XP_018077428.1">
    <property type="nucleotide sequence ID" value="XM_018211434.1"/>
</dbReference>
<evidence type="ECO:0000259" key="2">
    <source>
        <dbReference type="PROSITE" id="PS50263"/>
    </source>
</evidence>
<dbReference type="InterPro" id="IPR050345">
    <property type="entry name" value="Aliph_Amidase/BUP"/>
</dbReference>
<keyword evidence="4" id="KW-1185">Reference proteome</keyword>
<dbReference type="GO" id="GO:0016811">
    <property type="term" value="F:hydrolase activity, acting on carbon-nitrogen (but not peptide) bonds, in linear amides"/>
    <property type="evidence" value="ECO:0007669"/>
    <property type="project" value="TreeGrafter"/>
</dbReference>
<organism evidence="3 4">
    <name type="scientific">Mollisia scopiformis</name>
    <name type="common">Conifer needle endophyte fungus</name>
    <name type="synonym">Phialocephala scopiformis</name>
    <dbReference type="NCBI Taxonomy" id="149040"/>
    <lineage>
        <taxon>Eukaryota</taxon>
        <taxon>Fungi</taxon>
        <taxon>Dikarya</taxon>
        <taxon>Ascomycota</taxon>
        <taxon>Pezizomycotina</taxon>
        <taxon>Leotiomycetes</taxon>
        <taxon>Helotiales</taxon>
        <taxon>Mollisiaceae</taxon>
        <taxon>Mollisia</taxon>
    </lineage>
</organism>
<feature type="domain" description="CN hydrolase" evidence="2">
    <location>
        <begin position="5"/>
        <end position="264"/>
    </location>
</feature>
<dbReference type="PANTHER" id="PTHR43674">
    <property type="entry name" value="NITRILASE C965.09-RELATED"/>
    <property type="match status" value="1"/>
</dbReference>
<dbReference type="CDD" id="cd07197">
    <property type="entry name" value="nitrilase"/>
    <property type="match status" value="1"/>
</dbReference>
<evidence type="ECO:0000313" key="3">
    <source>
        <dbReference type="EMBL" id="KUJ23073.1"/>
    </source>
</evidence>
<keyword evidence="1 3" id="KW-0378">Hydrolase</keyword>
<sequence>MAPVYKIAVIQLYPKPLDQKGNHAKAVTFLREAAAQGCDLAVLPEYHLTSWVPESPEFIPLCAEYKTYLEAYCQLAKELKMNIVPGTIVEKHTSDTSPDELHNVAYFISSTGSILSSYTKKNLWHPERPHLTSSSHTPHAAFDTPLGKCGMLICWDLAFPEAFRELIAGGAKTIIIPTFWNLSDCNEAGLKANPLSEKLFLESTLVSRTFENTCMVVFANAGGPEGTRIEKGGFLGLSQVAVPFKGALGKLGQGEGMSVVEVDMQVLEDAEENYRVREDMGRSGWHYEYSLKRDVRTG</sequence>
<dbReference type="InterPro" id="IPR036526">
    <property type="entry name" value="C-N_Hydrolase_sf"/>
</dbReference>
<dbReference type="PANTHER" id="PTHR43674:SF16">
    <property type="entry name" value="CARBON-NITROGEN FAMILY, PUTATIVE (AFU_ORTHOLOGUE AFUA_5G02350)-RELATED"/>
    <property type="match status" value="1"/>
</dbReference>
<dbReference type="KEGG" id="psco:LY89DRAFT_635218"/>
<dbReference type="Proteomes" id="UP000070700">
    <property type="component" value="Unassembled WGS sequence"/>
</dbReference>